<dbReference type="EMBL" id="NGMM01000001">
    <property type="protein sequence ID" value="OTP18353.1"/>
    <property type="molecule type" value="Genomic_DNA"/>
</dbReference>
<dbReference type="InterPro" id="IPR035067">
    <property type="entry name" value="V-type_ATPase_csu/dsu"/>
</dbReference>
<evidence type="ECO:0000313" key="4">
    <source>
        <dbReference type="EMBL" id="OTP18353.1"/>
    </source>
</evidence>
<gene>
    <name evidence="5" type="ORF">A5888_000122</name>
    <name evidence="4" type="ORF">A5888_000167</name>
</gene>
<evidence type="ECO:0000256" key="2">
    <source>
        <dbReference type="ARBA" id="ARBA00022448"/>
    </source>
</evidence>
<evidence type="ECO:0000256" key="3">
    <source>
        <dbReference type="ARBA" id="ARBA00023065"/>
    </source>
</evidence>
<dbReference type="GO" id="GO:0046961">
    <property type="term" value="F:proton-transporting ATPase activity, rotational mechanism"/>
    <property type="evidence" value="ECO:0007669"/>
    <property type="project" value="InterPro"/>
</dbReference>
<protein>
    <submittedName>
        <fullName evidence="5">V/A-type H+/Na+-transporting ATPase subunit C</fullName>
    </submittedName>
</protein>
<dbReference type="Gene3D" id="1.10.132.50">
    <property type="entry name" value="ATP synthase (C/AC39) subunit, domain 3"/>
    <property type="match status" value="1"/>
</dbReference>
<dbReference type="EMBL" id="CP147247">
    <property type="protein sequence ID" value="WYJ88403.1"/>
    <property type="molecule type" value="Genomic_DNA"/>
</dbReference>
<keyword evidence="2" id="KW-0813">Transport</keyword>
<dbReference type="Proteomes" id="UP000195141">
    <property type="component" value="Chromosome"/>
</dbReference>
<evidence type="ECO:0000313" key="6">
    <source>
        <dbReference type="Proteomes" id="UP000195141"/>
    </source>
</evidence>
<dbReference type="PANTHER" id="PTHR38682:SF1">
    <property type="entry name" value="V-TYPE ATP SYNTHASE SUBUNIT C"/>
    <property type="match status" value="1"/>
</dbReference>
<proteinExistence type="inferred from homology"/>
<dbReference type="AlphaFoldDB" id="A0A242KB12"/>
<accession>A0A242KB12</accession>
<reference evidence="5" key="3">
    <citation type="submission" date="2024-03" db="EMBL/GenBank/DDBJ databases">
        <title>The Genome Sequence of Enterococcus sp. DIV0242b.</title>
        <authorList>
            <consortium name="The Broad Institute Genomics Platform"/>
            <consortium name="The Broad Institute Microbial Omics Core"/>
            <consortium name="The Broad Institute Genomic Center for Infectious Diseases"/>
            <person name="Earl A."/>
            <person name="Manson A."/>
            <person name="Gilmore M."/>
            <person name="Schwartman J."/>
            <person name="Shea T."/>
            <person name="Abouelleil A."/>
            <person name="Cao P."/>
            <person name="Chapman S."/>
            <person name="Cusick C."/>
            <person name="Young S."/>
            <person name="Neafsey D."/>
            <person name="Nusbaum C."/>
            <person name="Birren B."/>
        </authorList>
    </citation>
    <scope>NUCLEOTIDE SEQUENCE</scope>
    <source>
        <strain evidence="5">9E7_DIV0242</strain>
    </source>
</reference>
<dbReference type="RefSeq" id="WP_086347350.1">
    <property type="nucleotide sequence ID" value="NZ_CP147247.1"/>
</dbReference>
<dbReference type="InterPro" id="IPR044911">
    <property type="entry name" value="V-type_ATPase_csu/dsu_dom_3"/>
</dbReference>
<keyword evidence="6" id="KW-1185">Reference proteome</keyword>
<dbReference type="SUPFAM" id="SSF103486">
    <property type="entry name" value="V-type ATP synthase subunit C"/>
    <property type="match status" value="1"/>
</dbReference>
<reference evidence="5" key="2">
    <citation type="submission" date="2017-05" db="EMBL/GenBank/DDBJ databases">
        <authorList>
            <consortium name="The Broad Institute Genomics Platform"/>
            <consortium name="The Broad Institute Genomic Center for Infectious Diseases"/>
            <person name="Earl A."/>
            <person name="Manson A."/>
            <person name="Schwartman J."/>
            <person name="Gilmore M."/>
            <person name="Abouelleil A."/>
            <person name="Cao P."/>
            <person name="Chapman S."/>
            <person name="Cusick C."/>
            <person name="Shea T."/>
            <person name="Young S."/>
            <person name="Neafsey D."/>
            <person name="Nusbaum C."/>
            <person name="Birren B."/>
        </authorList>
    </citation>
    <scope>NUCLEOTIDE SEQUENCE</scope>
    <source>
        <strain evidence="5">9E7_DIV0242</strain>
    </source>
</reference>
<organism evidence="4">
    <name type="scientific">Candidatus Enterococcus clewellii</name>
    <dbReference type="NCBI Taxonomy" id="1834193"/>
    <lineage>
        <taxon>Bacteria</taxon>
        <taxon>Bacillati</taxon>
        <taxon>Bacillota</taxon>
        <taxon>Bacilli</taxon>
        <taxon>Lactobacillales</taxon>
        <taxon>Enterococcaceae</taxon>
        <taxon>Enterococcus</taxon>
    </lineage>
</organism>
<evidence type="ECO:0000256" key="1">
    <source>
        <dbReference type="ARBA" id="ARBA00006709"/>
    </source>
</evidence>
<dbReference type="InterPro" id="IPR002843">
    <property type="entry name" value="ATPase_V0-cplx_csu/dsu"/>
</dbReference>
<dbReference type="InterPro" id="IPR036079">
    <property type="entry name" value="ATPase_csu/dsu_sf"/>
</dbReference>
<dbReference type="Gene3D" id="1.20.1690.10">
    <property type="entry name" value="V-type ATP synthase subunit C domain"/>
    <property type="match status" value="2"/>
</dbReference>
<dbReference type="Pfam" id="PF01992">
    <property type="entry name" value="vATP-synt_AC39"/>
    <property type="match status" value="1"/>
</dbReference>
<reference evidence="4" key="1">
    <citation type="submission" date="2017-05" db="EMBL/GenBank/DDBJ databases">
        <title>The Genome Sequence of Enterococcus sp. 9E7_DIV0242.</title>
        <authorList>
            <consortium name="The Broad Institute Genomics Platform"/>
            <consortium name="The Broad Institute Genomic Center for Infectious Diseases"/>
            <person name="Earl A."/>
            <person name="Manson A."/>
            <person name="Schwartman J."/>
            <person name="Gilmore M."/>
            <person name="Abouelleil A."/>
            <person name="Cao P."/>
            <person name="Chapman S."/>
            <person name="Cusick C."/>
            <person name="Shea T."/>
            <person name="Young S."/>
            <person name="Neafsey D."/>
            <person name="Nusbaum C."/>
            <person name="Birren B."/>
        </authorList>
    </citation>
    <scope>NUCLEOTIDE SEQUENCE [LARGE SCALE GENOMIC DNA]</scope>
    <source>
        <strain evidence="4">9E7_DIV0242</strain>
    </source>
</reference>
<dbReference type="OrthoDB" id="1653at2"/>
<keyword evidence="3" id="KW-0406">Ion transport</keyword>
<comment type="similarity">
    <text evidence="1">Belongs to the V-ATPase V0D/AC39 subunit family.</text>
</comment>
<dbReference type="InterPro" id="IPR050873">
    <property type="entry name" value="V-ATPase_V0D/AC39_subunit"/>
</dbReference>
<sequence>MKDTAYNQINPLIRIKETELLSPAQYEQLLHAETIDELRDLLKNTVYGEYLREDFEDNFEYIYSKEQGKLFEWFYQMAPEPEIISIYTSRFTFHNLKVLTKAEITGQNLDHLFVEDGHYSLATVKSAIHTRTSSELPEAYMEAIREVLDYLEESTVLQAIDIIYDRSFLTYQRQLAEKLGYEDVIKEITSFIDLTNISTTARGLVQGQTETFLSTVLSSSGSIPKAEFLPYAGQTLETFTTFAVSTKYGEILAPLVDSDTHELNLVAFEKIKDDYLTNIFNKSNVVAFGPLPLLSYLNAKEVEWKNLRMLVVGKKNHFPVEQLKERMRSVNGS</sequence>
<dbReference type="PANTHER" id="PTHR38682">
    <property type="entry name" value="V-TYPE ATP SYNTHASE SUBUNIT C"/>
    <property type="match status" value="1"/>
</dbReference>
<evidence type="ECO:0000313" key="5">
    <source>
        <dbReference type="EMBL" id="WYJ88403.1"/>
    </source>
</evidence>
<name>A0A242KB12_9ENTE</name>